<reference evidence="5 6" key="1">
    <citation type="submission" date="2018-05" db="EMBL/GenBank/DDBJ databases">
        <title>Genomic Encyclopedia of Type Strains, Phase IV (KMG-IV): sequencing the most valuable type-strain genomes for metagenomic binning, comparative biology and taxonomic classification.</title>
        <authorList>
            <person name="Goeker M."/>
        </authorList>
    </citation>
    <scope>NUCLEOTIDE SEQUENCE [LARGE SCALE GENOMIC DNA]</scope>
    <source>
        <strain evidence="5 6">DSM 16097</strain>
    </source>
</reference>
<organism evidence="5 6">
    <name type="scientific">Roseicyclus mahoneyensis</name>
    <dbReference type="NCBI Taxonomy" id="164332"/>
    <lineage>
        <taxon>Bacteria</taxon>
        <taxon>Pseudomonadati</taxon>
        <taxon>Pseudomonadota</taxon>
        <taxon>Alphaproteobacteria</taxon>
        <taxon>Rhodobacterales</taxon>
        <taxon>Roseobacteraceae</taxon>
        <taxon>Roseicyclus</taxon>
    </lineage>
</organism>
<evidence type="ECO:0000256" key="4">
    <source>
        <dbReference type="PROSITE-ProRule" id="PRU00339"/>
    </source>
</evidence>
<accession>A0A316GEW0</accession>
<evidence type="ECO:0000256" key="3">
    <source>
        <dbReference type="ARBA" id="ARBA00022803"/>
    </source>
</evidence>
<dbReference type="OrthoDB" id="9800698at2"/>
<sequence length="554" mass="61131">MSASQTPVQAQQIQAAYQQAVRLQNAGQIQQAAQIYTAILKQRELAEPCFQMGRIAARAGRKPEAATWFRRALKLKPRQIEIWAALIEVLTGRDKAEAVAEARRLGVILSEKTTTTIQKALAEVRAGCGAKAEKLFLQAIKDAADPVAVWEAWSRGLYESHHVDAALAVIGKGLAAQPGEARLLVMRASMLETSGRLDAAEADLRAVLDTKPYHPRAWLALMRLRRQAPGAPEVDTLERRVAEAGSDPEAVRHMSFALAKALEDQGRDDEVFRHLDRANSMTRKRFPWGFDEDHGFLRDAIAAWTPREDGHAGSAPIFVTGLPRSGTTLVETILAAHPQIAAGGEAGLLSPILHPAVRDWFTARTPFDAAAIGRTYVEGMTAKLGDDAQGRRITDKSISTYAALGYTRDVLPDAKFVVLERDRRDVGLSIYKNLFRDGTHRYANDLTDIARQIRLFDAAIAAWRARMPEAIHVLDYDALTADPEPHVRALLEFCGLSWDPACLAPERTDRKVMTLSSVQVRQPINRGSVGAWRRFEGSLTPLIEALETTRYSFG</sequence>
<dbReference type="EMBL" id="QGGW01000007">
    <property type="protein sequence ID" value="PWK59531.1"/>
    <property type="molecule type" value="Genomic_DNA"/>
</dbReference>
<dbReference type="PROSITE" id="PS50005">
    <property type="entry name" value="TPR"/>
    <property type="match status" value="1"/>
</dbReference>
<dbReference type="InterPro" id="IPR019734">
    <property type="entry name" value="TPR_rpt"/>
</dbReference>
<dbReference type="Gene3D" id="3.40.50.300">
    <property type="entry name" value="P-loop containing nucleotide triphosphate hydrolases"/>
    <property type="match status" value="1"/>
</dbReference>
<dbReference type="Pfam" id="PF13432">
    <property type="entry name" value="TPR_16"/>
    <property type="match status" value="1"/>
</dbReference>
<dbReference type="Proteomes" id="UP000245708">
    <property type="component" value="Unassembled WGS sequence"/>
</dbReference>
<name>A0A316GEW0_9RHOB</name>
<dbReference type="AlphaFoldDB" id="A0A316GEW0"/>
<dbReference type="Pfam" id="PF13469">
    <property type="entry name" value="Sulfotransfer_3"/>
    <property type="match status" value="1"/>
</dbReference>
<gene>
    <name evidence="5" type="ORF">C7455_10776</name>
</gene>
<keyword evidence="6" id="KW-1185">Reference proteome</keyword>
<dbReference type="InterPro" id="IPR013105">
    <property type="entry name" value="TPR_2"/>
</dbReference>
<dbReference type="InterPro" id="IPR027417">
    <property type="entry name" value="P-loop_NTPase"/>
</dbReference>
<dbReference type="InterPro" id="IPR011990">
    <property type="entry name" value="TPR-like_helical_dom_sf"/>
</dbReference>
<dbReference type="Pfam" id="PF07719">
    <property type="entry name" value="TPR_2"/>
    <property type="match status" value="1"/>
</dbReference>
<evidence type="ECO:0000313" key="5">
    <source>
        <dbReference type="EMBL" id="PWK59531.1"/>
    </source>
</evidence>
<protein>
    <submittedName>
        <fullName evidence="5">Tetratricopeptide repeat protein</fullName>
    </submittedName>
</protein>
<comment type="caution">
    <text evidence="5">The sequence shown here is derived from an EMBL/GenBank/DDBJ whole genome shotgun (WGS) entry which is preliminary data.</text>
</comment>
<dbReference type="GO" id="GO:0008476">
    <property type="term" value="F:protein-tyrosine sulfotransferase activity"/>
    <property type="evidence" value="ECO:0007669"/>
    <property type="project" value="InterPro"/>
</dbReference>
<keyword evidence="2" id="KW-0677">Repeat</keyword>
<evidence type="ECO:0000256" key="2">
    <source>
        <dbReference type="ARBA" id="ARBA00022737"/>
    </source>
</evidence>
<keyword evidence="3 4" id="KW-0802">TPR repeat</keyword>
<evidence type="ECO:0000256" key="1">
    <source>
        <dbReference type="ARBA" id="ARBA00022679"/>
    </source>
</evidence>
<feature type="repeat" description="TPR" evidence="4">
    <location>
        <begin position="46"/>
        <end position="79"/>
    </location>
</feature>
<dbReference type="InterPro" id="IPR026634">
    <property type="entry name" value="TPST-like"/>
</dbReference>
<dbReference type="SMART" id="SM00028">
    <property type="entry name" value="TPR"/>
    <property type="match status" value="2"/>
</dbReference>
<dbReference type="PANTHER" id="PTHR12788">
    <property type="entry name" value="PROTEIN-TYROSINE SULFOTRANSFERASE 2"/>
    <property type="match status" value="1"/>
</dbReference>
<dbReference type="Gene3D" id="1.25.40.10">
    <property type="entry name" value="Tetratricopeptide repeat domain"/>
    <property type="match status" value="1"/>
</dbReference>
<keyword evidence="1" id="KW-0808">Transferase</keyword>
<dbReference type="RefSeq" id="WP_109669304.1">
    <property type="nucleotide sequence ID" value="NZ_QGGW01000007.1"/>
</dbReference>
<dbReference type="PANTHER" id="PTHR12788:SF10">
    <property type="entry name" value="PROTEIN-TYROSINE SULFOTRANSFERASE"/>
    <property type="match status" value="1"/>
</dbReference>
<dbReference type="SUPFAM" id="SSF52540">
    <property type="entry name" value="P-loop containing nucleoside triphosphate hydrolases"/>
    <property type="match status" value="1"/>
</dbReference>
<dbReference type="SUPFAM" id="SSF48452">
    <property type="entry name" value="TPR-like"/>
    <property type="match status" value="2"/>
</dbReference>
<proteinExistence type="predicted"/>
<evidence type="ECO:0000313" key="6">
    <source>
        <dbReference type="Proteomes" id="UP000245708"/>
    </source>
</evidence>